<evidence type="ECO:0000256" key="13">
    <source>
        <dbReference type="RuleBase" id="RU003914"/>
    </source>
</evidence>
<dbReference type="Gene3D" id="3.10.50.40">
    <property type="match status" value="1"/>
</dbReference>
<gene>
    <name evidence="11" type="primary">tig</name>
    <name evidence="16" type="ORF">FH969_11885</name>
</gene>
<dbReference type="InterPro" id="IPR036611">
    <property type="entry name" value="Trigger_fac_ribosome-bd_sf"/>
</dbReference>
<dbReference type="InterPro" id="IPR005215">
    <property type="entry name" value="Trig_fac"/>
</dbReference>
<comment type="similarity">
    <text evidence="2 11 13">Belongs to the FKBP-type PPIase family. Tig subfamily.</text>
</comment>
<dbReference type="Gene3D" id="3.30.70.1050">
    <property type="entry name" value="Trigger factor ribosome-binding domain"/>
    <property type="match status" value="1"/>
</dbReference>
<proteinExistence type="inferred from homology"/>
<feature type="compositionally biased region" description="Basic and acidic residues" evidence="14">
    <location>
        <begin position="498"/>
        <end position="520"/>
    </location>
</feature>
<dbReference type="NCBIfam" id="TIGR00115">
    <property type="entry name" value="tig"/>
    <property type="match status" value="1"/>
</dbReference>
<keyword evidence="7 11" id="KW-0143">Chaperone</keyword>
<evidence type="ECO:0000313" key="17">
    <source>
        <dbReference type="Proteomes" id="UP000313849"/>
    </source>
</evidence>
<evidence type="ECO:0000256" key="9">
    <source>
        <dbReference type="ARBA" id="ARBA00023306"/>
    </source>
</evidence>
<dbReference type="PANTHER" id="PTHR30560">
    <property type="entry name" value="TRIGGER FACTOR CHAPERONE AND PEPTIDYL-PROLYL CIS/TRANS ISOMERASE"/>
    <property type="match status" value="1"/>
</dbReference>
<comment type="subcellular location">
    <subcellularLocation>
        <location evidence="11">Cytoplasm</location>
    </subcellularLocation>
    <text evidence="11">About half TF is bound to the ribosome near the polypeptide exit tunnel while the other half is free in the cytoplasm.</text>
</comment>
<feature type="region of interest" description="Disordered" evidence="14">
    <location>
        <begin position="466"/>
        <end position="539"/>
    </location>
</feature>
<dbReference type="GO" id="GO:0003755">
    <property type="term" value="F:peptidyl-prolyl cis-trans isomerase activity"/>
    <property type="evidence" value="ECO:0007669"/>
    <property type="project" value="UniProtKB-UniRule"/>
</dbReference>
<dbReference type="EC" id="5.2.1.8" evidence="3 11"/>
<keyword evidence="11" id="KW-0963">Cytoplasm</keyword>
<comment type="function">
    <text evidence="11">Involved in protein export. Acts as a chaperone by maintaining the newly synthesized protein in an open conformation. Functions as a peptidyl-prolyl cis-trans isomerase.</text>
</comment>
<keyword evidence="5 11" id="KW-0132">Cell division</keyword>
<name>A0A5C5BBG8_9MICO</name>
<dbReference type="Pfam" id="PF05697">
    <property type="entry name" value="Trigger_N"/>
    <property type="match status" value="1"/>
</dbReference>
<evidence type="ECO:0000256" key="3">
    <source>
        <dbReference type="ARBA" id="ARBA00013194"/>
    </source>
</evidence>
<dbReference type="Gene3D" id="1.10.3120.10">
    <property type="entry name" value="Trigger factor, C-terminal domain"/>
    <property type="match status" value="1"/>
</dbReference>
<dbReference type="Pfam" id="PF00254">
    <property type="entry name" value="FKBP_C"/>
    <property type="match status" value="1"/>
</dbReference>
<dbReference type="InterPro" id="IPR008881">
    <property type="entry name" value="Trigger_fac_ribosome-bd_bac"/>
</dbReference>
<dbReference type="GO" id="GO:0051083">
    <property type="term" value="P:'de novo' cotranslational protein folding"/>
    <property type="evidence" value="ECO:0007669"/>
    <property type="project" value="TreeGrafter"/>
</dbReference>
<dbReference type="HAMAP" id="MF_00303">
    <property type="entry name" value="Trigger_factor_Tig"/>
    <property type="match status" value="1"/>
</dbReference>
<evidence type="ECO:0000256" key="7">
    <source>
        <dbReference type="ARBA" id="ARBA00023186"/>
    </source>
</evidence>
<keyword evidence="6 11" id="KW-0697">Rotamase</keyword>
<evidence type="ECO:0000256" key="6">
    <source>
        <dbReference type="ARBA" id="ARBA00023110"/>
    </source>
</evidence>
<keyword evidence="8 11" id="KW-0413">Isomerase</keyword>
<dbReference type="PROSITE" id="PS50059">
    <property type="entry name" value="FKBP_PPIASE"/>
    <property type="match status" value="1"/>
</dbReference>
<evidence type="ECO:0000256" key="10">
    <source>
        <dbReference type="ARBA" id="ARBA00029986"/>
    </source>
</evidence>
<dbReference type="RefSeq" id="WP_139987381.1">
    <property type="nucleotide sequence ID" value="NZ_VENP01000051.1"/>
</dbReference>
<organism evidence="16 17">
    <name type="scientific">Miniimonas arenae</name>
    <dbReference type="NCBI Taxonomy" id="676201"/>
    <lineage>
        <taxon>Bacteria</taxon>
        <taxon>Bacillati</taxon>
        <taxon>Actinomycetota</taxon>
        <taxon>Actinomycetes</taxon>
        <taxon>Micrococcales</taxon>
        <taxon>Beutenbergiaceae</taxon>
        <taxon>Miniimonas</taxon>
    </lineage>
</organism>
<dbReference type="InterPro" id="IPR001179">
    <property type="entry name" value="PPIase_FKBP_dom"/>
</dbReference>
<feature type="domain" description="PPIase FKBP-type" evidence="15">
    <location>
        <begin position="164"/>
        <end position="217"/>
    </location>
</feature>
<evidence type="ECO:0000256" key="5">
    <source>
        <dbReference type="ARBA" id="ARBA00022618"/>
    </source>
</evidence>
<dbReference type="Proteomes" id="UP000313849">
    <property type="component" value="Unassembled WGS sequence"/>
</dbReference>
<dbReference type="InterPro" id="IPR037041">
    <property type="entry name" value="Trigger_fac_C_sf"/>
</dbReference>
<dbReference type="Pfam" id="PF05698">
    <property type="entry name" value="Trigger_C"/>
    <property type="match status" value="1"/>
</dbReference>
<dbReference type="GO" id="GO:0044183">
    <property type="term" value="F:protein folding chaperone"/>
    <property type="evidence" value="ECO:0007669"/>
    <property type="project" value="TreeGrafter"/>
</dbReference>
<dbReference type="InterPro" id="IPR008880">
    <property type="entry name" value="Trigger_fac_C"/>
</dbReference>
<keyword evidence="17" id="KW-1185">Reference proteome</keyword>
<comment type="domain">
    <text evidence="11">Consists of 3 domains; the N-terminus binds the ribosome, the middle domain has PPIase activity, while the C-terminus has intrinsic chaperone activity on its own.</text>
</comment>
<keyword evidence="9 11" id="KW-0131">Cell cycle</keyword>
<dbReference type="SUPFAM" id="SSF54534">
    <property type="entry name" value="FKBP-like"/>
    <property type="match status" value="1"/>
</dbReference>
<dbReference type="GO" id="GO:0005737">
    <property type="term" value="C:cytoplasm"/>
    <property type="evidence" value="ECO:0007669"/>
    <property type="project" value="UniProtKB-SubCell"/>
</dbReference>
<reference evidence="16 17" key="1">
    <citation type="submission" date="2019-06" db="EMBL/GenBank/DDBJ databases">
        <title>Draft genome sequence of Miniimonas arenae KCTC 19750T isolated from sea sand.</title>
        <authorList>
            <person name="Park S.-J."/>
        </authorList>
    </citation>
    <scope>NUCLEOTIDE SEQUENCE [LARGE SCALE GENOMIC DNA]</scope>
    <source>
        <strain evidence="16 17">KCTC 19750</strain>
    </source>
</reference>
<dbReference type="InterPro" id="IPR046357">
    <property type="entry name" value="PPIase_dom_sf"/>
</dbReference>
<sequence>MKSAVETLEPTRVKLTVEVSYEELTPSIDHAYQHIAKDVSIPGFRKGKVPPRIIDQRIGFGAVLEHAVNDALPGFYRDAVRESGVSPLGQPDVEVTAVPVDKAGDLTFTAEVDVRPEFELPELSSLTLEVDPVDVDDDEIEERLEVLRQRFATLQGVERAAADTDFVVLDLTAVIDGEEVDTVSGISYQIGSGNMLEGLDEAVTGLAAGETATFTAPLAGGDRAGEEAEVTVTVTGVKEQELPDVDDEFAQLASEFDTLEELRADLRAQASTGKVNGQAVQARDKLLDALLEAVDFPVPAAVVEAEVVRHLESEDRLEDDEHRAEVQVEATDALRRQLLLDALAESLSVQVSQNELLDFLVRTAQQYRVDPNEFVQNADRTGQIPVFVGEIARNKSLALALRKVTVVDADGLAVDLTPFIGADEDDAEAGADVELDVADEGVEVVEVATPAEADLADELASVEATEAPAAADAADAADADDAPAKPARARKTPAKKAAKADEEATTDAKADDAKAGDEAPAKPARTRKAPAKKRADAAE</sequence>
<evidence type="ECO:0000256" key="2">
    <source>
        <dbReference type="ARBA" id="ARBA00005464"/>
    </source>
</evidence>
<feature type="compositionally biased region" description="Basic residues" evidence="14">
    <location>
        <begin position="487"/>
        <end position="497"/>
    </location>
</feature>
<dbReference type="InterPro" id="IPR027304">
    <property type="entry name" value="Trigger_fact/SurA_dom_sf"/>
</dbReference>
<comment type="catalytic activity">
    <reaction evidence="1 11 12">
        <text>[protein]-peptidylproline (omega=180) = [protein]-peptidylproline (omega=0)</text>
        <dbReference type="Rhea" id="RHEA:16237"/>
        <dbReference type="Rhea" id="RHEA-COMP:10747"/>
        <dbReference type="Rhea" id="RHEA-COMP:10748"/>
        <dbReference type="ChEBI" id="CHEBI:83833"/>
        <dbReference type="ChEBI" id="CHEBI:83834"/>
        <dbReference type="EC" id="5.2.1.8"/>
    </reaction>
</comment>
<evidence type="ECO:0000256" key="11">
    <source>
        <dbReference type="HAMAP-Rule" id="MF_00303"/>
    </source>
</evidence>
<evidence type="ECO:0000256" key="1">
    <source>
        <dbReference type="ARBA" id="ARBA00000971"/>
    </source>
</evidence>
<evidence type="ECO:0000256" key="14">
    <source>
        <dbReference type="SAM" id="MobiDB-lite"/>
    </source>
</evidence>
<dbReference type="PANTHER" id="PTHR30560:SF3">
    <property type="entry name" value="TRIGGER FACTOR-LIKE PROTEIN TIG, CHLOROPLASTIC"/>
    <property type="match status" value="1"/>
</dbReference>
<dbReference type="SUPFAM" id="SSF109998">
    <property type="entry name" value="Triger factor/SurA peptide-binding domain-like"/>
    <property type="match status" value="1"/>
</dbReference>
<dbReference type="AlphaFoldDB" id="A0A5C5BBG8"/>
<evidence type="ECO:0000256" key="12">
    <source>
        <dbReference type="PROSITE-ProRule" id="PRU00277"/>
    </source>
</evidence>
<dbReference type="OrthoDB" id="9767721at2"/>
<evidence type="ECO:0000313" key="16">
    <source>
        <dbReference type="EMBL" id="TNU73325.1"/>
    </source>
</evidence>
<comment type="caution">
    <text evidence="16">The sequence shown here is derived from an EMBL/GenBank/DDBJ whole genome shotgun (WGS) entry which is preliminary data.</text>
</comment>
<evidence type="ECO:0000256" key="8">
    <source>
        <dbReference type="ARBA" id="ARBA00023235"/>
    </source>
</evidence>
<dbReference type="SUPFAM" id="SSF102735">
    <property type="entry name" value="Trigger factor ribosome-binding domain"/>
    <property type="match status" value="1"/>
</dbReference>
<protein>
    <recommendedName>
        <fullName evidence="4 11">Trigger factor</fullName>
        <shortName evidence="11">TF</shortName>
        <ecNumber evidence="3 11">5.2.1.8</ecNumber>
    </recommendedName>
    <alternativeName>
        <fullName evidence="10 11">PPIase</fullName>
    </alternativeName>
</protein>
<evidence type="ECO:0000259" key="15">
    <source>
        <dbReference type="PROSITE" id="PS50059"/>
    </source>
</evidence>
<dbReference type="GO" id="GO:0043022">
    <property type="term" value="F:ribosome binding"/>
    <property type="evidence" value="ECO:0007669"/>
    <property type="project" value="TreeGrafter"/>
</dbReference>
<dbReference type="GO" id="GO:0051301">
    <property type="term" value="P:cell division"/>
    <property type="evidence" value="ECO:0007669"/>
    <property type="project" value="UniProtKB-KW"/>
</dbReference>
<evidence type="ECO:0000256" key="4">
    <source>
        <dbReference type="ARBA" id="ARBA00016902"/>
    </source>
</evidence>
<accession>A0A5C5BBG8</accession>
<dbReference type="EMBL" id="VENP01000051">
    <property type="protein sequence ID" value="TNU73325.1"/>
    <property type="molecule type" value="Genomic_DNA"/>
</dbReference>
<dbReference type="GO" id="GO:0043335">
    <property type="term" value="P:protein unfolding"/>
    <property type="evidence" value="ECO:0007669"/>
    <property type="project" value="TreeGrafter"/>
</dbReference>
<dbReference type="GO" id="GO:0015031">
    <property type="term" value="P:protein transport"/>
    <property type="evidence" value="ECO:0007669"/>
    <property type="project" value="UniProtKB-UniRule"/>
</dbReference>